<keyword evidence="3" id="KW-1185">Reference proteome</keyword>
<evidence type="ECO:0000256" key="1">
    <source>
        <dbReference type="SAM" id="MobiDB-lite"/>
    </source>
</evidence>
<protein>
    <submittedName>
        <fullName evidence="2">Nuclear fusion defective 6</fullName>
    </submittedName>
</protein>
<dbReference type="GO" id="GO:0005739">
    <property type="term" value="C:mitochondrion"/>
    <property type="evidence" value="ECO:0007669"/>
    <property type="project" value="TreeGrafter"/>
</dbReference>
<feature type="region of interest" description="Disordered" evidence="1">
    <location>
        <begin position="20"/>
        <end position="40"/>
    </location>
</feature>
<dbReference type="PANTHER" id="PTHR33156:SF59">
    <property type="entry name" value="PROTEIN NUCLEAR FUSION DEFECTIVE 6, CHLOROPLASTIC_MITOCHONDRIAL-LIKE"/>
    <property type="match status" value="1"/>
</dbReference>
<proteinExistence type="predicted"/>
<dbReference type="PANTHER" id="PTHR33156">
    <property type="entry name" value="OS02G0230000 PROTEIN"/>
    <property type="match status" value="1"/>
</dbReference>
<gene>
    <name evidence="2" type="ORF">STAS_12768</name>
</gene>
<comment type="caution">
    <text evidence="2">The sequence shown here is derived from an EMBL/GenBank/DDBJ whole genome shotgun (WGS) entry which is preliminary data.</text>
</comment>
<evidence type="ECO:0000313" key="3">
    <source>
        <dbReference type="Proteomes" id="UP000325081"/>
    </source>
</evidence>
<dbReference type="AlphaFoldDB" id="A0A5A7PUS8"/>
<dbReference type="OrthoDB" id="736963at2759"/>
<dbReference type="EMBL" id="BKCP01005183">
    <property type="protein sequence ID" value="GER36431.1"/>
    <property type="molecule type" value="Genomic_DNA"/>
</dbReference>
<name>A0A5A7PUS8_STRAF</name>
<dbReference type="InterPro" id="IPR043459">
    <property type="entry name" value="NFD6/NOXY2-like"/>
</dbReference>
<accession>A0A5A7PUS8</accession>
<organism evidence="2 3">
    <name type="scientific">Striga asiatica</name>
    <name type="common">Asiatic witchweed</name>
    <name type="synonym">Buchnera asiatica</name>
    <dbReference type="NCBI Taxonomy" id="4170"/>
    <lineage>
        <taxon>Eukaryota</taxon>
        <taxon>Viridiplantae</taxon>
        <taxon>Streptophyta</taxon>
        <taxon>Embryophyta</taxon>
        <taxon>Tracheophyta</taxon>
        <taxon>Spermatophyta</taxon>
        <taxon>Magnoliopsida</taxon>
        <taxon>eudicotyledons</taxon>
        <taxon>Gunneridae</taxon>
        <taxon>Pentapetalae</taxon>
        <taxon>asterids</taxon>
        <taxon>lamiids</taxon>
        <taxon>Lamiales</taxon>
        <taxon>Orobanchaceae</taxon>
        <taxon>Buchnereae</taxon>
        <taxon>Striga</taxon>
    </lineage>
</organism>
<evidence type="ECO:0000313" key="2">
    <source>
        <dbReference type="EMBL" id="GER36431.1"/>
    </source>
</evidence>
<dbReference type="Proteomes" id="UP000325081">
    <property type="component" value="Unassembled WGS sequence"/>
</dbReference>
<reference evidence="3" key="1">
    <citation type="journal article" date="2019" name="Curr. Biol.">
        <title>Genome Sequence of Striga asiatica Provides Insight into the Evolution of Plant Parasitism.</title>
        <authorList>
            <person name="Yoshida S."/>
            <person name="Kim S."/>
            <person name="Wafula E.K."/>
            <person name="Tanskanen J."/>
            <person name="Kim Y.M."/>
            <person name="Honaas L."/>
            <person name="Yang Z."/>
            <person name="Spallek T."/>
            <person name="Conn C.E."/>
            <person name="Ichihashi Y."/>
            <person name="Cheong K."/>
            <person name="Cui S."/>
            <person name="Der J.P."/>
            <person name="Gundlach H."/>
            <person name="Jiao Y."/>
            <person name="Hori C."/>
            <person name="Ishida J.K."/>
            <person name="Kasahara H."/>
            <person name="Kiba T."/>
            <person name="Kim M.S."/>
            <person name="Koo N."/>
            <person name="Laohavisit A."/>
            <person name="Lee Y.H."/>
            <person name="Lumba S."/>
            <person name="McCourt P."/>
            <person name="Mortimer J.C."/>
            <person name="Mutuku J.M."/>
            <person name="Nomura T."/>
            <person name="Sasaki-Sekimoto Y."/>
            <person name="Seto Y."/>
            <person name="Wang Y."/>
            <person name="Wakatake T."/>
            <person name="Sakakibara H."/>
            <person name="Demura T."/>
            <person name="Yamaguchi S."/>
            <person name="Yoneyama K."/>
            <person name="Manabe R.I."/>
            <person name="Nelson D.C."/>
            <person name="Schulman A.H."/>
            <person name="Timko M.P."/>
            <person name="dePamphilis C.W."/>
            <person name="Choi D."/>
            <person name="Shirasu K."/>
        </authorList>
    </citation>
    <scope>NUCLEOTIDE SEQUENCE [LARGE SCALE GENOMIC DNA]</scope>
    <source>
        <strain evidence="3">cv. UVA1</strain>
    </source>
</reference>
<sequence length="388" mass="41334">MTSFAARSILRSASTSARGAATRISAGAKPRASPSPFRVSTQKPLSARIFRSPVEMSSVSVASMLPYHTATASAVLTSMLSVAPRSHAWTLEDPVQEDINGKKRLGEGREMEVTPIDQFCAWNIDEIAVNKSVVHTSATAMASFAARSVMRSASTSARGAAARISAGAKPRASPTPFRLPTQQPLSARIFRSPVEMSSVNVASLLPYHTATASAVLTSMLSVAPRGYGWTLEVATAMASFAARSVMRSASTSVRAAATRISAGAKPRASPSPFRFPTQQPLSARIFRSPVEMSSVNVASLLPYHTATASAVLTSMLSVAPRGYGWTLEGSCFISLDTHSWGTKRLDEGREMENVLMCFVEVGAPETTIAIRPRQFPLYSARSSSLKNS</sequence>